<dbReference type="Gene3D" id="3.40.50.12780">
    <property type="entry name" value="N-terminal domain of ligase-like"/>
    <property type="match status" value="1"/>
</dbReference>
<evidence type="ECO:0000313" key="3">
    <source>
        <dbReference type="Proteomes" id="UP000740754"/>
    </source>
</evidence>
<organism evidence="2 3">
    <name type="scientific">Marichromatium bheemlicum</name>
    <dbReference type="NCBI Taxonomy" id="365339"/>
    <lineage>
        <taxon>Bacteria</taxon>
        <taxon>Pseudomonadati</taxon>
        <taxon>Pseudomonadota</taxon>
        <taxon>Gammaproteobacteria</taxon>
        <taxon>Chromatiales</taxon>
        <taxon>Chromatiaceae</taxon>
        <taxon>Marichromatium</taxon>
    </lineage>
</organism>
<dbReference type="PANTHER" id="PTHR36932">
    <property type="entry name" value="CAPSULAR POLYSACCHARIDE BIOSYNTHESIS PROTEIN"/>
    <property type="match status" value="1"/>
</dbReference>
<keyword evidence="2" id="KW-0436">Ligase</keyword>
<dbReference type="InterPro" id="IPR042099">
    <property type="entry name" value="ANL_N_sf"/>
</dbReference>
<protein>
    <submittedName>
        <fullName evidence="2">Phenylacetate--CoA ligase family protein</fullName>
    </submittedName>
</protein>
<keyword evidence="3" id="KW-1185">Reference proteome</keyword>
<accession>A0ABX1IEH4</accession>
<dbReference type="Pfam" id="PF00501">
    <property type="entry name" value="AMP-binding"/>
    <property type="match status" value="1"/>
</dbReference>
<proteinExistence type="predicted"/>
<reference evidence="2 3" key="1">
    <citation type="submission" date="2020-04" db="EMBL/GenBank/DDBJ databases">
        <title>Draft Whole-Genome sequence of Marichromatium bheemlicum DSM 18632, type strain.</title>
        <authorList>
            <person name="Kyndt J.A."/>
            <person name="Meyer T.E."/>
        </authorList>
    </citation>
    <scope>NUCLEOTIDE SEQUENCE [LARGE SCALE GENOMIC DNA]</scope>
    <source>
        <strain evidence="2 3">DSM 18632</strain>
    </source>
</reference>
<name>A0ABX1IEH4_9GAMM</name>
<dbReference type="Proteomes" id="UP000740754">
    <property type="component" value="Unassembled WGS sequence"/>
</dbReference>
<evidence type="ECO:0000259" key="1">
    <source>
        <dbReference type="Pfam" id="PF00501"/>
    </source>
</evidence>
<evidence type="ECO:0000313" key="2">
    <source>
        <dbReference type="EMBL" id="NKN34557.1"/>
    </source>
</evidence>
<feature type="domain" description="AMP-dependent synthetase/ligase" evidence="1">
    <location>
        <begin position="102"/>
        <end position="263"/>
    </location>
</feature>
<dbReference type="PANTHER" id="PTHR36932:SF1">
    <property type="entry name" value="CAPSULAR POLYSACCHARIDE BIOSYNTHESIS PROTEIN"/>
    <property type="match status" value="1"/>
</dbReference>
<gene>
    <name evidence="2" type="ORF">HF203_15155</name>
</gene>
<sequence length="437" mass="49989">MTVRSWLKNIAVGDLIRRTPGFYGYFRALLQKIDHASFNERKLITDRLLETAHKTAIQTPYAHTRNIQENDYLWPYLEKETLRDAHNLFRRRSFLPLSKATTGGTTGIPLKCVRSWRSVVFEQAVFDHLAALNGVSWKKSRIAILRGETVKDPSDLTPPFWIKRHGGKQLSLSSNHLNASTISFYIEALRQFQPELLWVYPTSLKMLCRLAPEGRFELPTLKLVFSSSEVLTPEMNEQARSMLCVPIIDYYGQAERVCASYSTRVGEHYFLPAYGHVELVFSYDDPEFDFYEIVGTPYWNEAQPLVRYRTGDYARAPKGLTESEISEICLGIRPFFGVSGRQSDYLISPEGGRLKGLGSIVRDIPDVVQMQLHQTALDTIQIHVLPMPGYSQETEKLILHQARQKIPESMKIEVVCVDRLYRTKRGKAPLVVRTIAS</sequence>
<dbReference type="InterPro" id="IPR053158">
    <property type="entry name" value="CapK_Type1_Caps_Biosynth"/>
</dbReference>
<dbReference type="GO" id="GO:0016874">
    <property type="term" value="F:ligase activity"/>
    <property type="evidence" value="ECO:0007669"/>
    <property type="project" value="UniProtKB-KW"/>
</dbReference>
<dbReference type="RefSeq" id="WP_168670930.1">
    <property type="nucleotide sequence ID" value="NZ_JAAXKX010000031.1"/>
</dbReference>
<dbReference type="InterPro" id="IPR000873">
    <property type="entry name" value="AMP-dep_synth/lig_dom"/>
</dbReference>
<dbReference type="SUPFAM" id="SSF56801">
    <property type="entry name" value="Acetyl-CoA synthetase-like"/>
    <property type="match status" value="1"/>
</dbReference>
<dbReference type="EMBL" id="JAAXKX010000031">
    <property type="protein sequence ID" value="NKN34557.1"/>
    <property type="molecule type" value="Genomic_DNA"/>
</dbReference>
<comment type="caution">
    <text evidence="2">The sequence shown here is derived from an EMBL/GenBank/DDBJ whole genome shotgun (WGS) entry which is preliminary data.</text>
</comment>